<dbReference type="AlphaFoldDB" id="A0A5S9WYX4"/>
<dbReference type="Proteomes" id="UP000434276">
    <property type="component" value="Unassembled WGS sequence"/>
</dbReference>
<protein>
    <submittedName>
        <fullName evidence="1">Uncharacterized protein</fullName>
    </submittedName>
</protein>
<dbReference type="EMBL" id="CACSHJ010000088">
    <property type="protein sequence ID" value="CAA0364544.1"/>
    <property type="molecule type" value="Genomic_DNA"/>
</dbReference>
<gene>
    <name evidence="1" type="ORF">C24_LOCUS7983</name>
</gene>
<name>A0A5S9WYX4_ARATH</name>
<sequence length="71" mass="8053">MEVFPMVTLDEGGSPCVGQLLAKDVFVALTAFVIGDVHYGWQIMDGTLWMMNHGWHIMDDASWIVHYGLIW</sequence>
<accession>A0A5S9WYX4</accession>
<organism evidence="1 2">
    <name type="scientific">Arabidopsis thaliana</name>
    <name type="common">Mouse-ear cress</name>
    <dbReference type="NCBI Taxonomy" id="3702"/>
    <lineage>
        <taxon>Eukaryota</taxon>
        <taxon>Viridiplantae</taxon>
        <taxon>Streptophyta</taxon>
        <taxon>Embryophyta</taxon>
        <taxon>Tracheophyta</taxon>
        <taxon>Spermatophyta</taxon>
        <taxon>Magnoliopsida</taxon>
        <taxon>eudicotyledons</taxon>
        <taxon>Gunneridae</taxon>
        <taxon>Pentapetalae</taxon>
        <taxon>rosids</taxon>
        <taxon>malvids</taxon>
        <taxon>Brassicales</taxon>
        <taxon>Brassicaceae</taxon>
        <taxon>Camelineae</taxon>
        <taxon>Arabidopsis</taxon>
    </lineage>
</organism>
<reference evidence="1 2" key="1">
    <citation type="submission" date="2019-12" db="EMBL/GenBank/DDBJ databases">
        <authorList>
            <person name="Jiao W.-B."/>
            <person name="Schneeberger K."/>
        </authorList>
    </citation>
    <scope>NUCLEOTIDE SEQUENCE [LARGE SCALE GENOMIC DNA]</scope>
    <source>
        <strain evidence="2">cv. C24</strain>
    </source>
</reference>
<proteinExistence type="predicted"/>
<evidence type="ECO:0000313" key="1">
    <source>
        <dbReference type="EMBL" id="CAA0364544.1"/>
    </source>
</evidence>
<dbReference type="OrthoDB" id="10282514at2759"/>
<evidence type="ECO:0000313" key="2">
    <source>
        <dbReference type="Proteomes" id="UP000434276"/>
    </source>
</evidence>
<dbReference type="ExpressionAtlas" id="A0A5S9WYX4">
    <property type="expression patterns" value="differential"/>
</dbReference>